<evidence type="ECO:0000256" key="3">
    <source>
        <dbReference type="ARBA" id="ARBA00022827"/>
    </source>
</evidence>
<dbReference type="InterPro" id="IPR050315">
    <property type="entry name" value="FAD-oxidoreductase_2"/>
</dbReference>
<name>A0A7I7WD37_9MYCO</name>
<evidence type="ECO:0000313" key="8">
    <source>
        <dbReference type="Proteomes" id="UP000192441"/>
    </source>
</evidence>
<dbReference type="Pfam" id="PF00890">
    <property type="entry name" value="FAD_binding_2"/>
    <property type="match status" value="1"/>
</dbReference>
<reference evidence="6" key="3">
    <citation type="submission" date="2020-02" db="EMBL/GenBank/DDBJ databases">
        <authorList>
            <person name="Matsumoto Y."/>
            <person name="Motooka D."/>
            <person name="Nakamura S."/>
        </authorList>
    </citation>
    <scope>NUCLEOTIDE SEQUENCE</scope>
    <source>
        <strain evidence="6">JCM 12687</strain>
        <plasmid evidence="6">pJCM12687</plasmid>
    </source>
</reference>
<evidence type="ECO:0000256" key="2">
    <source>
        <dbReference type="ARBA" id="ARBA00022630"/>
    </source>
</evidence>
<dbReference type="Gene3D" id="3.50.50.60">
    <property type="entry name" value="FAD/NAD(P)-binding domain"/>
    <property type="match status" value="2"/>
</dbReference>
<keyword evidence="2" id="KW-0285">Flavoprotein</keyword>
<dbReference type="PANTHER" id="PTHR43400:SF10">
    <property type="entry name" value="3-OXOSTEROID 1-DEHYDROGENASE"/>
    <property type="match status" value="1"/>
</dbReference>
<evidence type="ECO:0000259" key="5">
    <source>
        <dbReference type="Pfam" id="PF00890"/>
    </source>
</evidence>
<reference evidence="7 8" key="1">
    <citation type="submission" date="2016-12" db="EMBL/GenBank/DDBJ databases">
        <title>The new phylogeny of genus Mycobacterium.</title>
        <authorList>
            <person name="Tortoli E."/>
            <person name="Trovato A."/>
            <person name="Cirillo D.M."/>
        </authorList>
    </citation>
    <scope>NUCLEOTIDE SEQUENCE [LARGE SCALE GENOMIC DNA]</scope>
    <source>
        <strain evidence="7 8">DSM 44624</strain>
    </source>
</reference>
<dbReference type="EMBL" id="MVHM01000002">
    <property type="protein sequence ID" value="ORA40176.1"/>
    <property type="molecule type" value="Genomic_DNA"/>
</dbReference>
<protein>
    <submittedName>
        <fullName evidence="6">FAD-binding protein</fullName>
    </submittedName>
</protein>
<evidence type="ECO:0000313" key="6">
    <source>
        <dbReference type="EMBL" id="BBZ15459.1"/>
    </source>
</evidence>
<proteinExistence type="predicted"/>
<dbReference type="PRINTS" id="PR00411">
    <property type="entry name" value="PNDRDTASEI"/>
</dbReference>
<organism evidence="7 8">
    <name type="scientific">Mycobacterium branderi</name>
    <dbReference type="NCBI Taxonomy" id="43348"/>
    <lineage>
        <taxon>Bacteria</taxon>
        <taxon>Bacillati</taxon>
        <taxon>Actinomycetota</taxon>
        <taxon>Actinomycetes</taxon>
        <taxon>Mycobacteriales</taxon>
        <taxon>Mycobacteriaceae</taxon>
        <taxon>Mycobacterium</taxon>
    </lineage>
</organism>
<dbReference type="InterPro" id="IPR003953">
    <property type="entry name" value="FAD-dep_OxRdtase_2_FAD-bd"/>
</dbReference>
<comment type="cofactor">
    <cofactor evidence="1">
        <name>FAD</name>
        <dbReference type="ChEBI" id="CHEBI:57692"/>
    </cofactor>
</comment>
<feature type="domain" description="FAD-dependent oxidoreductase 2 FAD-binding" evidence="5">
    <location>
        <begin position="19"/>
        <end position="514"/>
    </location>
</feature>
<dbReference type="Proteomes" id="UP000467379">
    <property type="component" value="Plasmid pJCM12687"/>
</dbReference>
<dbReference type="InterPro" id="IPR027477">
    <property type="entry name" value="Succ_DH/fumarate_Rdtase_cat_sf"/>
</dbReference>
<dbReference type="Proteomes" id="UP000192441">
    <property type="component" value="Unassembled WGS sequence"/>
</dbReference>
<gene>
    <name evidence="7" type="ORF">BST20_06280</name>
    <name evidence="6" type="ORF">MBRA_56540</name>
</gene>
<evidence type="ECO:0000256" key="4">
    <source>
        <dbReference type="ARBA" id="ARBA00023002"/>
    </source>
</evidence>
<dbReference type="AlphaFoldDB" id="A0A7I7WD37"/>
<reference evidence="6 9" key="2">
    <citation type="journal article" date="2019" name="Emerg. Microbes Infect.">
        <title>Comprehensive subspecies identification of 175 nontuberculous mycobacteria species based on 7547 genomic profiles.</title>
        <authorList>
            <person name="Matsumoto Y."/>
            <person name="Kinjo T."/>
            <person name="Motooka D."/>
            <person name="Nabeya D."/>
            <person name="Jung N."/>
            <person name="Uechi K."/>
            <person name="Horii T."/>
            <person name="Iida T."/>
            <person name="Fujita J."/>
            <person name="Nakamura S."/>
        </authorList>
    </citation>
    <scope>NUCLEOTIDE SEQUENCE [LARGE SCALE GENOMIC DNA]</scope>
    <source>
        <strain evidence="6 9">JCM 12687</strain>
        <plasmid evidence="6">pJCM12687</plasmid>
    </source>
</reference>
<keyword evidence="3" id="KW-0274">FAD</keyword>
<evidence type="ECO:0000313" key="7">
    <source>
        <dbReference type="EMBL" id="ORA40176.1"/>
    </source>
</evidence>
<sequence length="559" mass="60222">MSHDDVAEMRSASTPDEVDLVLVGGGAGSLVAGLAAADAGLSVALLEKSDRVGGGAAYSGGVIWAPMNHIMRRKEIPDSLDEAMLYLSHASHGRGDTAVQRAYVETIGPVLEYVEDQTGMKFIVWPGQPDYYPALPGAKLEGRTVLPHPASIGKRLSAAEDEYADMRNVRFSPHLAFVKDIQRLLSGRPISDAWLGGRALLGGLWRTYLERGLPYALNAPVRELVMEHGRVTGVVADIGGRRRTVHARGGVLLNTGGFEWNREMNTRYLPIPEVHAFTPPVNTGDGHVMAMQLGAATALMDQAQWDPTIRIPGETHDGEDLYLMFLEPLSRPHSMVVNRAGRRFGNESSHFCFTDEWMRYDSRTRKYMNFPAYLITDSQYRRKYGFPNDSGKGPVPSWITQALTLEELAERCGIDAAGLSVQVATFNVDAAAGTDEQFGRGSDAYDRYWGDPQHVPNPVLGEISEPPYYAIELHLGTAGNRGGLVIDGAGRVISVTDQPIPGLYACGHTAADLVFGGGYNSGTAIGSAMAFGYLAARDVANNGAPTAAAAGIHSQPQTG</sequence>
<keyword evidence="9" id="KW-1185">Reference proteome</keyword>
<dbReference type="GO" id="GO:0033765">
    <property type="term" value="F:steroid dehydrogenase activity, acting on the CH-CH group of donors"/>
    <property type="evidence" value="ECO:0007669"/>
    <property type="project" value="UniProtKB-ARBA"/>
</dbReference>
<dbReference type="EMBL" id="AP022607">
    <property type="protein sequence ID" value="BBZ15459.1"/>
    <property type="molecule type" value="Genomic_DNA"/>
</dbReference>
<dbReference type="GO" id="GO:0008202">
    <property type="term" value="P:steroid metabolic process"/>
    <property type="evidence" value="ECO:0007669"/>
    <property type="project" value="UniProtKB-ARBA"/>
</dbReference>
<dbReference type="PANTHER" id="PTHR43400">
    <property type="entry name" value="FUMARATE REDUCTASE"/>
    <property type="match status" value="1"/>
</dbReference>
<keyword evidence="4" id="KW-0560">Oxidoreductase</keyword>
<dbReference type="InterPro" id="IPR036188">
    <property type="entry name" value="FAD/NAD-bd_sf"/>
</dbReference>
<geneLocation type="plasmid" evidence="6 9">
    <name>pJCM12687</name>
</geneLocation>
<dbReference type="SUPFAM" id="SSF51905">
    <property type="entry name" value="FAD/NAD(P)-binding domain"/>
    <property type="match status" value="1"/>
</dbReference>
<dbReference type="SUPFAM" id="SSF56425">
    <property type="entry name" value="Succinate dehydrogenase/fumarate reductase flavoprotein, catalytic domain"/>
    <property type="match status" value="1"/>
</dbReference>
<accession>A0A7I7WD37</accession>
<keyword evidence="6" id="KW-0614">Plasmid</keyword>
<evidence type="ECO:0000313" key="9">
    <source>
        <dbReference type="Proteomes" id="UP000467379"/>
    </source>
</evidence>
<evidence type="ECO:0000256" key="1">
    <source>
        <dbReference type="ARBA" id="ARBA00001974"/>
    </source>
</evidence>